<accession>A0ACB1AZF5</accession>
<proteinExistence type="predicted"/>
<evidence type="ECO:0000313" key="1">
    <source>
        <dbReference type="EMBL" id="CAK5107337.1"/>
    </source>
</evidence>
<dbReference type="Proteomes" id="UP001497535">
    <property type="component" value="Unassembled WGS sequence"/>
</dbReference>
<keyword evidence="2" id="KW-1185">Reference proteome</keyword>
<comment type="caution">
    <text evidence="1">The sequence shown here is derived from an EMBL/GenBank/DDBJ whole genome shotgun (WGS) entry which is preliminary data.</text>
</comment>
<name>A0ACB1AZF5_MELEN</name>
<sequence length="143" mass="16376">MLELGGQKLKDYFDKWNGQNTNKEKLISKLIKGAAIALEQFHKHGFHMDVHEGNFLVALNPDQSEQNPNMKDSREINCKLIDFDTSIINAENHFPLFDIMAIGNIAPEIRGHIRANITDKADVWAFGLMVNRLYNNIQYLGYT</sequence>
<organism evidence="1 2">
    <name type="scientific">Meloidogyne enterolobii</name>
    <name type="common">Root-knot nematode worm</name>
    <name type="synonym">Meloidogyne mayaguensis</name>
    <dbReference type="NCBI Taxonomy" id="390850"/>
    <lineage>
        <taxon>Eukaryota</taxon>
        <taxon>Metazoa</taxon>
        <taxon>Ecdysozoa</taxon>
        <taxon>Nematoda</taxon>
        <taxon>Chromadorea</taxon>
        <taxon>Rhabditida</taxon>
        <taxon>Tylenchina</taxon>
        <taxon>Tylenchomorpha</taxon>
        <taxon>Tylenchoidea</taxon>
        <taxon>Meloidogynidae</taxon>
        <taxon>Meloidogyninae</taxon>
        <taxon>Meloidogyne</taxon>
    </lineage>
</organism>
<evidence type="ECO:0000313" key="2">
    <source>
        <dbReference type="Proteomes" id="UP001497535"/>
    </source>
</evidence>
<reference evidence="1" key="1">
    <citation type="submission" date="2023-11" db="EMBL/GenBank/DDBJ databases">
        <authorList>
            <person name="Poullet M."/>
        </authorList>
    </citation>
    <scope>NUCLEOTIDE SEQUENCE</scope>
    <source>
        <strain evidence="1">E1834</strain>
    </source>
</reference>
<protein>
    <submittedName>
        <fullName evidence="1">Uncharacterized protein</fullName>
    </submittedName>
</protein>
<gene>
    <name evidence="1" type="ORF">MENTE1834_LOCUS43683</name>
</gene>
<dbReference type="EMBL" id="CAVMJV010000125">
    <property type="protein sequence ID" value="CAK5107337.1"/>
    <property type="molecule type" value="Genomic_DNA"/>
</dbReference>